<sequence>MWKIYYIWRIMSISNVLSELLKKYNLNALELERLTGVPSSTIYRLLKDKDGNPTIEVLKKLASFFQITVSQLIGEDPFGCKQIPLVQPSAIFSFITSAQARKDELDSVPIDFPLSDKCFATLSQDNMMEPFILVNSIVIVDPERDITNKDFVLLIKSRDDKPIIRQIISDGDDFYLKVLNSNFPVELKKVDLKDYTFIGVIVHYRTNLFDFCLSNSNKDYDGLIYDFKK</sequence>
<dbReference type="InterPro" id="IPR036286">
    <property type="entry name" value="LexA/Signal_pep-like_sf"/>
</dbReference>
<keyword evidence="1" id="KW-0805">Transcription regulation</keyword>
<keyword evidence="2" id="KW-0238">DNA-binding</keyword>
<evidence type="ECO:0000313" key="6">
    <source>
        <dbReference type="Proteomes" id="UP000192511"/>
    </source>
</evidence>
<dbReference type="Pfam" id="PF13443">
    <property type="entry name" value="HTH_26"/>
    <property type="match status" value="1"/>
</dbReference>
<organism evidence="5 6">
    <name type="scientific">Legionella anisa</name>
    <dbReference type="NCBI Taxonomy" id="28082"/>
    <lineage>
        <taxon>Bacteria</taxon>
        <taxon>Pseudomonadati</taxon>
        <taxon>Pseudomonadota</taxon>
        <taxon>Gammaproteobacteria</taxon>
        <taxon>Legionellales</taxon>
        <taxon>Legionellaceae</taxon>
        <taxon>Legionella</taxon>
    </lineage>
</organism>
<evidence type="ECO:0000256" key="1">
    <source>
        <dbReference type="ARBA" id="ARBA00023015"/>
    </source>
</evidence>
<dbReference type="InterPro" id="IPR015927">
    <property type="entry name" value="Peptidase_S24_S26A/B/C"/>
</dbReference>
<dbReference type="InterPro" id="IPR010982">
    <property type="entry name" value="Lambda_DNA-bd_dom_sf"/>
</dbReference>
<dbReference type="SMART" id="SM00530">
    <property type="entry name" value="HTH_XRE"/>
    <property type="match status" value="1"/>
</dbReference>
<comment type="caution">
    <text evidence="5">The sequence shown here is derived from an EMBL/GenBank/DDBJ whole genome shotgun (WGS) entry which is preliminary data.</text>
</comment>
<gene>
    <name evidence="5" type="ORF">A6J39_000980</name>
</gene>
<dbReference type="PANTHER" id="PTHR40661">
    <property type="match status" value="1"/>
</dbReference>
<dbReference type="AlphaFoldDB" id="A0AAX0X083"/>
<evidence type="ECO:0000256" key="2">
    <source>
        <dbReference type="ARBA" id="ARBA00023125"/>
    </source>
</evidence>
<evidence type="ECO:0000256" key="3">
    <source>
        <dbReference type="ARBA" id="ARBA00023163"/>
    </source>
</evidence>
<feature type="domain" description="HTH cro/C1-type" evidence="4">
    <location>
        <begin position="17"/>
        <end position="72"/>
    </location>
</feature>
<accession>A0AAX0X083</accession>
<dbReference type="EMBL" id="NBTX02000002">
    <property type="protein sequence ID" value="PNL73885.1"/>
    <property type="molecule type" value="Genomic_DNA"/>
</dbReference>
<evidence type="ECO:0000313" key="5">
    <source>
        <dbReference type="EMBL" id="PNL73885.1"/>
    </source>
</evidence>
<dbReference type="SUPFAM" id="SSF47413">
    <property type="entry name" value="lambda repressor-like DNA-binding domains"/>
    <property type="match status" value="1"/>
</dbReference>
<dbReference type="InterPro" id="IPR001387">
    <property type="entry name" value="Cro/C1-type_HTH"/>
</dbReference>
<reference evidence="5" key="1">
    <citation type="submission" date="2017-12" db="EMBL/GenBank/DDBJ databases">
        <title>FDA dAtabase for Regulatory Grade micrObial Sequences (FDA-ARGOS): Supporting development and validation of Infectious Disease Dx tests.</title>
        <authorList>
            <person name="Kerrigan L."/>
            <person name="Tallon L.J."/>
            <person name="Sadzewicz L."/>
            <person name="Sengamalay N."/>
            <person name="Ott S."/>
            <person name="Godinez A."/>
            <person name="Nagaraj S."/>
            <person name="Vavikolanu K."/>
            <person name="Vyas G."/>
            <person name="Nadendla S."/>
            <person name="Aluvathingal J."/>
            <person name="Sichtig H."/>
        </authorList>
    </citation>
    <scope>NUCLEOTIDE SEQUENCE [LARGE SCALE GENOMIC DNA]</scope>
    <source>
        <strain evidence="5">FDAARGOS_200</strain>
    </source>
</reference>
<proteinExistence type="predicted"/>
<dbReference type="PANTHER" id="PTHR40661:SF1">
    <property type="entry name" value="HTH CRO_C1-TYPE DOMAIN-CONTAINING PROTEIN"/>
    <property type="match status" value="1"/>
</dbReference>
<dbReference type="InterPro" id="IPR039418">
    <property type="entry name" value="LexA-like"/>
</dbReference>
<evidence type="ECO:0000259" key="4">
    <source>
        <dbReference type="PROSITE" id="PS50943"/>
    </source>
</evidence>
<dbReference type="CDD" id="cd06529">
    <property type="entry name" value="S24_LexA-like"/>
    <property type="match status" value="1"/>
</dbReference>
<dbReference type="Pfam" id="PF00717">
    <property type="entry name" value="Peptidase_S24"/>
    <property type="match status" value="1"/>
</dbReference>
<keyword evidence="3" id="KW-0804">Transcription</keyword>
<dbReference type="Proteomes" id="UP000192511">
    <property type="component" value="Unassembled WGS sequence"/>
</dbReference>
<dbReference type="Gene3D" id="1.10.260.40">
    <property type="entry name" value="lambda repressor-like DNA-binding domains"/>
    <property type="match status" value="1"/>
</dbReference>
<keyword evidence="6" id="KW-1185">Reference proteome</keyword>
<name>A0AAX0X083_9GAMM</name>
<dbReference type="Gene3D" id="2.10.109.10">
    <property type="entry name" value="Umud Fragment, subunit A"/>
    <property type="match status" value="1"/>
</dbReference>
<dbReference type="PROSITE" id="PS50943">
    <property type="entry name" value="HTH_CROC1"/>
    <property type="match status" value="1"/>
</dbReference>
<dbReference type="SUPFAM" id="SSF51306">
    <property type="entry name" value="LexA/Signal peptidase"/>
    <property type="match status" value="1"/>
</dbReference>
<dbReference type="GO" id="GO:0003677">
    <property type="term" value="F:DNA binding"/>
    <property type="evidence" value="ECO:0007669"/>
    <property type="project" value="UniProtKB-KW"/>
</dbReference>
<dbReference type="CDD" id="cd00093">
    <property type="entry name" value="HTH_XRE"/>
    <property type="match status" value="1"/>
</dbReference>
<protein>
    <submittedName>
        <fullName evidence="5">Helix-turn-helix domain-containing protein</fullName>
    </submittedName>
</protein>